<keyword evidence="2" id="KW-1133">Transmembrane helix</keyword>
<organism evidence="3 4">
    <name type="scientific">Parascardovia denticolens DSM 10105 = JCM 12538</name>
    <dbReference type="NCBI Taxonomy" id="864564"/>
    <lineage>
        <taxon>Bacteria</taxon>
        <taxon>Bacillati</taxon>
        <taxon>Actinomycetota</taxon>
        <taxon>Actinomycetes</taxon>
        <taxon>Bifidobacteriales</taxon>
        <taxon>Bifidobacteriaceae</taxon>
        <taxon>Parascardovia</taxon>
    </lineage>
</organism>
<evidence type="ECO:0008006" key="5">
    <source>
        <dbReference type="Google" id="ProtNLM"/>
    </source>
</evidence>
<dbReference type="AlphaFoldDB" id="E6K252"/>
<sequence>MSIPEQNPPEQNPSYGNGYQPAPGQGQAQPQPQGQAAWDQQPQEFQQFQESPEFQQQTVQQPPQTTAQQPQRPRAADNQPWYGIPFVEAIKRFWLKYVVLSGRASRSEYWWPFLVNFAVLFLLALIPGKVGNWLFFLAAVCVFLPALTVAVRRLHDQNLRGWWLLVPVAVACLGLLLNQDNRPAEGPSSTNRIGAIIFILSTIGYLVLMALPSRSAGVRFDSNPQGQAQNASSWRMAQANGYQHPSMMARPGYGVTPAPLGDAVLTNPAPINRQAAQEGAHLDNPQIQY</sequence>
<feature type="transmembrane region" description="Helical" evidence="2">
    <location>
        <begin position="191"/>
        <end position="211"/>
    </location>
</feature>
<evidence type="ECO:0000256" key="2">
    <source>
        <dbReference type="SAM" id="Phobius"/>
    </source>
</evidence>
<dbReference type="PANTHER" id="PTHR34980:SF2">
    <property type="entry name" value="INNER MEMBRANE PROTEIN YHAH-RELATED"/>
    <property type="match status" value="1"/>
</dbReference>
<dbReference type="RefSeq" id="WP_006290755.1">
    <property type="nucleotide sequence ID" value="NZ_AP012333.1"/>
</dbReference>
<dbReference type="EMBL" id="AEON01000002">
    <property type="protein sequence ID" value="EFT82840.1"/>
    <property type="molecule type" value="Genomic_DNA"/>
</dbReference>
<dbReference type="Proteomes" id="UP000004946">
    <property type="component" value="Chromosome"/>
</dbReference>
<dbReference type="eggNOG" id="COG3152">
    <property type="taxonomic scope" value="Bacteria"/>
</dbReference>
<evidence type="ECO:0000313" key="3">
    <source>
        <dbReference type="EMBL" id="EFT82840.1"/>
    </source>
</evidence>
<feature type="transmembrane region" description="Helical" evidence="2">
    <location>
        <begin position="133"/>
        <end position="150"/>
    </location>
</feature>
<comment type="caution">
    <text evidence="3">The sequence shown here is derived from an EMBL/GenBank/DDBJ whole genome shotgun (WGS) entry which is preliminary data.</text>
</comment>
<feature type="region of interest" description="Disordered" evidence="1">
    <location>
        <begin position="1"/>
        <end position="78"/>
    </location>
</feature>
<accession>E6K252</accession>
<dbReference type="PANTHER" id="PTHR34980">
    <property type="entry name" value="INNER MEMBRANE PROTEIN-RELATED-RELATED"/>
    <property type="match status" value="1"/>
</dbReference>
<name>E6K252_PARDN</name>
<keyword evidence="2" id="KW-0812">Transmembrane</keyword>
<feature type="transmembrane region" description="Helical" evidence="2">
    <location>
        <begin position="162"/>
        <end position="179"/>
    </location>
</feature>
<keyword evidence="4" id="KW-1185">Reference proteome</keyword>
<proteinExistence type="predicted"/>
<evidence type="ECO:0000256" key="1">
    <source>
        <dbReference type="SAM" id="MobiDB-lite"/>
    </source>
</evidence>
<dbReference type="InterPro" id="IPR008523">
    <property type="entry name" value="DUF805"/>
</dbReference>
<reference evidence="3 4" key="1">
    <citation type="submission" date="2010-12" db="EMBL/GenBank/DDBJ databases">
        <authorList>
            <person name="Muzny D."/>
            <person name="Qin X."/>
            <person name="Buhay C."/>
            <person name="Dugan-Rocha S."/>
            <person name="Ding Y."/>
            <person name="Chen G."/>
            <person name="Hawes A."/>
            <person name="Holder M."/>
            <person name="Jhangiani S."/>
            <person name="Johnson A."/>
            <person name="Khan Z."/>
            <person name="Li Z."/>
            <person name="Liu W."/>
            <person name="Liu X."/>
            <person name="Perez L."/>
            <person name="Shen H."/>
            <person name="Wang Q."/>
            <person name="Watt J."/>
            <person name="Xi L."/>
            <person name="Xin Y."/>
            <person name="Zhou J."/>
            <person name="Deng J."/>
            <person name="Jiang H."/>
            <person name="Liu Y."/>
            <person name="Qu J."/>
            <person name="Song X.-Z."/>
            <person name="Zhang L."/>
            <person name="Villasana D."/>
            <person name="Johnson A."/>
            <person name="Liu J."/>
            <person name="Liyanage D."/>
            <person name="Lorensuhewa L."/>
            <person name="Robinson T."/>
            <person name="Song A."/>
            <person name="Song B.-B."/>
            <person name="Dinh H."/>
            <person name="Thornton R."/>
            <person name="Coyle M."/>
            <person name="Francisco L."/>
            <person name="Jackson L."/>
            <person name="Javaid M."/>
            <person name="Korchina V."/>
            <person name="Kovar C."/>
            <person name="Mata R."/>
            <person name="Mathew T."/>
            <person name="Ngo R."/>
            <person name="Nguyen L."/>
            <person name="Nguyen N."/>
            <person name="Okwuonu G."/>
            <person name="Ongeri F."/>
            <person name="Pham C."/>
            <person name="Simmons D."/>
            <person name="Wilczek-Boney K."/>
            <person name="Hale W."/>
            <person name="Jakkamsetti A."/>
            <person name="Pham P."/>
            <person name="Ruth R."/>
            <person name="San Lucas F."/>
            <person name="Warren J."/>
            <person name="Zhang J."/>
            <person name="Zhao Z."/>
            <person name="Zhou C."/>
            <person name="Zhu D."/>
            <person name="Lee S."/>
            <person name="Bess C."/>
            <person name="Blankenburg K."/>
            <person name="Forbes L."/>
            <person name="Fu Q."/>
            <person name="Gubbala S."/>
            <person name="Hirani K."/>
            <person name="Jayaseelan J.C."/>
            <person name="Lara F."/>
            <person name="Munidasa M."/>
            <person name="Palculict T."/>
            <person name="Patil S."/>
            <person name="Pu L.-L."/>
            <person name="Saada N."/>
            <person name="Tang L."/>
            <person name="Weissenberger G."/>
            <person name="Zhu Y."/>
            <person name="Hemphill L."/>
            <person name="Shang Y."/>
            <person name="Youmans B."/>
            <person name="Ayvaz T."/>
            <person name="Ross M."/>
            <person name="Santibanez J."/>
            <person name="Aqrawi P."/>
            <person name="Gross S."/>
            <person name="Joshi V."/>
            <person name="Fowler G."/>
            <person name="Nazareth L."/>
            <person name="Reid J."/>
            <person name="Worley K."/>
            <person name="Petrosino J."/>
            <person name="Highlander S."/>
            <person name="Gibbs R."/>
        </authorList>
    </citation>
    <scope>NUCLEOTIDE SEQUENCE [LARGE SCALE GENOMIC DNA]</scope>
    <source>
        <strain evidence="3 4">DSM 10105</strain>
    </source>
</reference>
<dbReference type="HOGENOM" id="CLU_962605_0_0_11"/>
<dbReference type="KEGG" id="pdo:PSDT_0158"/>
<dbReference type="PATRIC" id="fig|864564.6.peg.175"/>
<feature type="compositionally biased region" description="Low complexity" evidence="1">
    <location>
        <begin position="18"/>
        <end position="73"/>
    </location>
</feature>
<dbReference type="GO" id="GO:0005886">
    <property type="term" value="C:plasma membrane"/>
    <property type="evidence" value="ECO:0007669"/>
    <property type="project" value="TreeGrafter"/>
</dbReference>
<keyword evidence="2" id="KW-0472">Membrane</keyword>
<evidence type="ECO:0000313" key="4">
    <source>
        <dbReference type="Proteomes" id="UP000004946"/>
    </source>
</evidence>
<gene>
    <name evidence="3" type="ORF">HMPREF0620_1525</name>
</gene>
<feature type="transmembrane region" description="Helical" evidence="2">
    <location>
        <begin position="109"/>
        <end position="127"/>
    </location>
</feature>
<protein>
    <recommendedName>
        <fullName evidence="5">DUF805 domain-containing protein</fullName>
    </recommendedName>
</protein>
<feature type="compositionally biased region" description="Pro residues" evidence="1">
    <location>
        <begin position="1"/>
        <end position="11"/>
    </location>
</feature>
<dbReference type="Pfam" id="PF05656">
    <property type="entry name" value="DUF805"/>
    <property type="match status" value="1"/>
</dbReference>